<reference evidence="1 2" key="1">
    <citation type="submission" date="2019-01" db="EMBL/GenBank/DDBJ databases">
        <title>Genome sequences of Streptomyces and Rhizobium isolates collected from root and soil.</title>
        <authorList>
            <person name="Chhettri S."/>
            <person name="Sevigny J.L."/>
            <person name="Sen A."/>
            <person name="Ennis N."/>
            <person name="Tisa L."/>
        </authorList>
    </citation>
    <scope>NUCLEOTIDE SEQUENCE [LARGE SCALE GENOMIC DNA]</scope>
    <source>
        <strain evidence="1 2">San01</strain>
    </source>
</reference>
<gene>
    <name evidence="1" type="ORF">EOT10_12255</name>
</gene>
<dbReference type="OrthoDB" id="5242307at2"/>
<keyword evidence="2" id="KW-1185">Reference proteome</keyword>
<name>A0A437PVW5_9ACTN</name>
<protein>
    <submittedName>
        <fullName evidence="1">Uncharacterized protein</fullName>
    </submittedName>
</protein>
<dbReference type="EMBL" id="RZYA01000004">
    <property type="protein sequence ID" value="RVU26409.1"/>
    <property type="molecule type" value="Genomic_DNA"/>
</dbReference>
<evidence type="ECO:0000313" key="1">
    <source>
        <dbReference type="EMBL" id="RVU26409.1"/>
    </source>
</evidence>
<organism evidence="1 2">
    <name type="scientific">Streptomyces antnestii</name>
    <dbReference type="NCBI Taxonomy" id="2494256"/>
    <lineage>
        <taxon>Bacteria</taxon>
        <taxon>Bacillati</taxon>
        <taxon>Actinomycetota</taxon>
        <taxon>Actinomycetes</taxon>
        <taxon>Kitasatosporales</taxon>
        <taxon>Streptomycetaceae</taxon>
        <taxon>Streptomyces</taxon>
    </lineage>
</organism>
<comment type="caution">
    <text evidence="1">The sequence shown here is derived from an EMBL/GenBank/DDBJ whole genome shotgun (WGS) entry which is preliminary data.</text>
</comment>
<evidence type="ECO:0000313" key="2">
    <source>
        <dbReference type="Proteomes" id="UP000283128"/>
    </source>
</evidence>
<sequence>MCLSGLLAGLVGCGGGTAQDTARADVQRTLDRRAHAVLAGDAAAYRDTGSAQAAVPADLADVPLASWTYRLTRLDRSGGRATADADLDYRISGYDSAPVVSSRTLKLELRGAHWYVTSDRPAPKAGQQLWEQGRVVVERGAHSLVLGVGRPRSALRQYADLADKAVPAVQDAWGSGWARRVVVLVPKSLDGMGGLLGAPAAGYRGIAAVTTGEAGSGGRTPADRIIVNPDAYGALGSFGKQVVLTHETTHVATRSATSQATPLWLSEGYADWAGYRGTGRSAVQAAPELERAVRLGRLPAALPADADFGFSGDAGRLAQAYEGGWLACRMIADRWGEAKLNAFYRAVGKHKERAGAVAKALQSVLGTTEEKFTADWRDYLRAQLG</sequence>
<dbReference type="Proteomes" id="UP000283128">
    <property type="component" value="Unassembled WGS sequence"/>
</dbReference>
<accession>A0A437PVW5</accession>
<dbReference type="AlphaFoldDB" id="A0A437PVW5"/>
<proteinExistence type="predicted"/>